<evidence type="ECO:0000313" key="2">
    <source>
        <dbReference type="EMBL" id="CAL0304655.1"/>
    </source>
</evidence>
<evidence type="ECO:0000256" key="1">
    <source>
        <dbReference type="SAM" id="MobiDB-lite"/>
    </source>
</evidence>
<dbReference type="PANTHER" id="PTHR33601">
    <property type="entry name" value="PROTEIN LITTLE ZIPPER 4"/>
    <property type="match status" value="1"/>
</dbReference>
<feature type="region of interest" description="Disordered" evidence="1">
    <location>
        <begin position="1"/>
        <end position="31"/>
    </location>
</feature>
<gene>
    <name evidence="2" type="ORF">LLUT_LOCUS5715</name>
</gene>
<feature type="compositionally biased region" description="Polar residues" evidence="1">
    <location>
        <begin position="1"/>
        <end position="11"/>
    </location>
</feature>
<proteinExistence type="predicted"/>
<comment type="caution">
    <text evidence="2">The sequence shown here is derived from an EMBL/GenBank/DDBJ whole genome shotgun (WGS) entry which is preliminary data.</text>
</comment>
<dbReference type="InterPro" id="IPR039312">
    <property type="entry name" value="ZPR"/>
</dbReference>
<keyword evidence="3" id="KW-1185">Reference proteome</keyword>
<accession>A0AAV1W5T6</accession>
<dbReference type="PANTHER" id="PTHR33601:SF22">
    <property type="entry name" value="PROTEIN LITTLE ZIPPER 1"/>
    <property type="match status" value="1"/>
</dbReference>
<dbReference type="EMBL" id="CAXHTB010000004">
    <property type="protein sequence ID" value="CAL0304655.1"/>
    <property type="molecule type" value="Genomic_DNA"/>
</dbReference>
<sequence length="117" mass="14002">MCSFSTKQNPYDSLVSALPRPCPSKRTHKKDRLRMLKRRRAQLKETRQRKRKIVVKAEIEMKNLELYMENKKLIEKNEKLMKQAMLLHKENQALLCKLQKKLAEQNNSIPITSYYQI</sequence>
<name>A0AAV1W5T6_LUPLU</name>
<protein>
    <submittedName>
        <fullName evidence="2">Uncharacterized protein</fullName>
    </submittedName>
</protein>
<evidence type="ECO:0000313" key="3">
    <source>
        <dbReference type="Proteomes" id="UP001497480"/>
    </source>
</evidence>
<dbReference type="Proteomes" id="UP001497480">
    <property type="component" value="Unassembled WGS sequence"/>
</dbReference>
<reference evidence="2 3" key="1">
    <citation type="submission" date="2024-03" db="EMBL/GenBank/DDBJ databases">
        <authorList>
            <person name="Martinez-Hernandez J."/>
        </authorList>
    </citation>
    <scope>NUCLEOTIDE SEQUENCE [LARGE SCALE GENOMIC DNA]</scope>
</reference>
<organism evidence="2 3">
    <name type="scientific">Lupinus luteus</name>
    <name type="common">European yellow lupine</name>
    <dbReference type="NCBI Taxonomy" id="3873"/>
    <lineage>
        <taxon>Eukaryota</taxon>
        <taxon>Viridiplantae</taxon>
        <taxon>Streptophyta</taxon>
        <taxon>Embryophyta</taxon>
        <taxon>Tracheophyta</taxon>
        <taxon>Spermatophyta</taxon>
        <taxon>Magnoliopsida</taxon>
        <taxon>eudicotyledons</taxon>
        <taxon>Gunneridae</taxon>
        <taxon>Pentapetalae</taxon>
        <taxon>rosids</taxon>
        <taxon>fabids</taxon>
        <taxon>Fabales</taxon>
        <taxon>Fabaceae</taxon>
        <taxon>Papilionoideae</taxon>
        <taxon>50 kb inversion clade</taxon>
        <taxon>genistoids sensu lato</taxon>
        <taxon>core genistoids</taxon>
        <taxon>Genisteae</taxon>
        <taxon>Lupinus</taxon>
    </lineage>
</organism>
<dbReference type="AlphaFoldDB" id="A0AAV1W5T6"/>